<evidence type="ECO:0000256" key="3">
    <source>
        <dbReference type="ARBA" id="ARBA00022801"/>
    </source>
</evidence>
<dbReference type="PANTHER" id="PTHR11177">
    <property type="entry name" value="CHITINASE"/>
    <property type="match status" value="1"/>
</dbReference>
<keyword evidence="10" id="KW-1185">Reference proteome</keyword>
<dbReference type="SMART" id="SM00636">
    <property type="entry name" value="Glyco_18"/>
    <property type="match status" value="1"/>
</dbReference>
<keyword evidence="3 5" id="KW-0378">Hydrolase</keyword>
<accession>A0A517SFH8</accession>
<evidence type="ECO:0000256" key="2">
    <source>
        <dbReference type="ARBA" id="ARBA00012729"/>
    </source>
</evidence>
<dbReference type="GO" id="GO:0006032">
    <property type="term" value="P:chitin catabolic process"/>
    <property type="evidence" value="ECO:0007669"/>
    <property type="project" value="TreeGrafter"/>
</dbReference>
<evidence type="ECO:0000259" key="8">
    <source>
        <dbReference type="PROSITE" id="PS51910"/>
    </source>
</evidence>
<evidence type="ECO:0000256" key="1">
    <source>
        <dbReference type="ARBA" id="ARBA00000822"/>
    </source>
</evidence>
<dbReference type="RefSeq" id="WP_197453324.1">
    <property type="nucleotide sequence ID" value="NZ_CP036271.1"/>
</dbReference>
<dbReference type="GO" id="GO:0005576">
    <property type="term" value="C:extracellular region"/>
    <property type="evidence" value="ECO:0007669"/>
    <property type="project" value="TreeGrafter"/>
</dbReference>
<protein>
    <recommendedName>
        <fullName evidence="2">chitinase</fullName>
        <ecNumber evidence="2">3.2.1.14</ecNumber>
    </recommendedName>
</protein>
<evidence type="ECO:0000313" key="9">
    <source>
        <dbReference type="EMBL" id="QDT54879.1"/>
    </source>
</evidence>
<sequence length="320" mass="35178" precursor="true">MNLFSPLARIRPRLALLAITAAALSAARCASAADFSEFRVIAYLPEYRAAGFETAQAQGLTDLIVFAAAAGDDGLIDMRGLQRFPWERAWQLKKETRARLILCVGGWSRSKGFPAVAADATKRKAFAASAVKICLEKRLDGVDLDWEHPKNAAEEEDYGKLLADMKTAFAPHGLMLSATVAGWQKLTDEAIASVDAIQLMSYDHGGKHSTLEDAMKDVQKLLDRGVPASRLVLGVPFYGRGITDRDRATPWREIVEKQKPAAGVDEADGLYFNGPETIRKKTRYALEKQLQGVMAWELGQDAPEPNSLLNVIETEVHKPR</sequence>
<evidence type="ECO:0000256" key="5">
    <source>
        <dbReference type="RuleBase" id="RU000489"/>
    </source>
</evidence>
<dbReference type="EC" id="3.2.1.14" evidence="2"/>
<feature type="signal peptide" evidence="7">
    <location>
        <begin position="1"/>
        <end position="32"/>
    </location>
</feature>
<dbReference type="InterPro" id="IPR001579">
    <property type="entry name" value="Glyco_hydro_18_chit_AS"/>
</dbReference>
<dbReference type="InterPro" id="IPR017853">
    <property type="entry name" value="GH"/>
</dbReference>
<feature type="chain" id="PRO_5022021562" description="chitinase" evidence="7">
    <location>
        <begin position="33"/>
        <end position="320"/>
    </location>
</feature>
<comment type="similarity">
    <text evidence="6">Belongs to the glycosyl hydrolase 18 family.</text>
</comment>
<dbReference type="PROSITE" id="PS51910">
    <property type="entry name" value="GH18_2"/>
    <property type="match status" value="1"/>
</dbReference>
<dbReference type="Pfam" id="PF00704">
    <property type="entry name" value="Glyco_hydro_18"/>
    <property type="match status" value="1"/>
</dbReference>
<keyword evidence="4 5" id="KW-0326">Glycosidase</keyword>
<dbReference type="InterPro" id="IPR011583">
    <property type="entry name" value="Chitinase_II/V-like_cat"/>
</dbReference>
<comment type="catalytic activity">
    <reaction evidence="1">
        <text>Random endo-hydrolysis of N-acetyl-beta-D-glucosaminide (1-&gt;4)-beta-linkages in chitin and chitodextrins.</text>
        <dbReference type="EC" id="3.2.1.14"/>
    </reaction>
</comment>
<evidence type="ECO:0000256" key="6">
    <source>
        <dbReference type="RuleBase" id="RU004453"/>
    </source>
</evidence>
<dbReference type="Gene3D" id="3.40.5.30">
    <property type="entry name" value="(Trans)glycosidases - domain 2"/>
    <property type="match status" value="1"/>
</dbReference>
<dbReference type="PROSITE" id="PS01095">
    <property type="entry name" value="GH18_1"/>
    <property type="match status" value="1"/>
</dbReference>
<dbReference type="GO" id="GO:0008061">
    <property type="term" value="F:chitin binding"/>
    <property type="evidence" value="ECO:0007669"/>
    <property type="project" value="InterPro"/>
</dbReference>
<proteinExistence type="inferred from homology"/>
<evidence type="ECO:0000313" key="10">
    <source>
        <dbReference type="Proteomes" id="UP000315700"/>
    </source>
</evidence>
<evidence type="ECO:0000256" key="4">
    <source>
        <dbReference type="ARBA" id="ARBA00023295"/>
    </source>
</evidence>
<dbReference type="SUPFAM" id="SSF51445">
    <property type="entry name" value="(Trans)glycosidases"/>
    <property type="match status" value="1"/>
</dbReference>
<dbReference type="Proteomes" id="UP000315700">
    <property type="component" value="Chromosome"/>
</dbReference>
<organism evidence="9 10">
    <name type="scientific">Caulifigura coniformis</name>
    <dbReference type="NCBI Taxonomy" id="2527983"/>
    <lineage>
        <taxon>Bacteria</taxon>
        <taxon>Pseudomonadati</taxon>
        <taxon>Planctomycetota</taxon>
        <taxon>Planctomycetia</taxon>
        <taxon>Planctomycetales</taxon>
        <taxon>Planctomycetaceae</taxon>
        <taxon>Caulifigura</taxon>
    </lineage>
</organism>
<name>A0A517SFH8_9PLAN</name>
<dbReference type="GO" id="GO:0008843">
    <property type="term" value="F:endochitinase activity"/>
    <property type="evidence" value="ECO:0007669"/>
    <property type="project" value="UniProtKB-EC"/>
</dbReference>
<reference evidence="9 10" key="1">
    <citation type="submission" date="2019-02" db="EMBL/GenBank/DDBJ databases">
        <title>Deep-cultivation of Planctomycetes and their phenomic and genomic characterization uncovers novel biology.</title>
        <authorList>
            <person name="Wiegand S."/>
            <person name="Jogler M."/>
            <person name="Boedeker C."/>
            <person name="Pinto D."/>
            <person name="Vollmers J."/>
            <person name="Rivas-Marin E."/>
            <person name="Kohn T."/>
            <person name="Peeters S.H."/>
            <person name="Heuer A."/>
            <person name="Rast P."/>
            <person name="Oberbeckmann S."/>
            <person name="Bunk B."/>
            <person name="Jeske O."/>
            <person name="Meyerdierks A."/>
            <person name="Storesund J.E."/>
            <person name="Kallscheuer N."/>
            <person name="Luecker S."/>
            <person name="Lage O.M."/>
            <person name="Pohl T."/>
            <person name="Merkel B.J."/>
            <person name="Hornburger P."/>
            <person name="Mueller R.-W."/>
            <person name="Bruemmer F."/>
            <person name="Labrenz M."/>
            <person name="Spormann A.M."/>
            <person name="Op den Camp H."/>
            <person name="Overmann J."/>
            <person name="Amann R."/>
            <person name="Jetten M.S.M."/>
            <person name="Mascher T."/>
            <person name="Medema M.H."/>
            <person name="Devos D.P."/>
            <person name="Kaster A.-K."/>
            <person name="Ovreas L."/>
            <person name="Rohde M."/>
            <person name="Galperin M.Y."/>
            <person name="Jogler C."/>
        </authorList>
    </citation>
    <scope>NUCLEOTIDE SEQUENCE [LARGE SCALE GENOMIC DNA]</scope>
    <source>
        <strain evidence="9 10">Pan44</strain>
    </source>
</reference>
<dbReference type="InterPro" id="IPR050314">
    <property type="entry name" value="Glycosyl_Hydrlase_18"/>
</dbReference>
<dbReference type="AlphaFoldDB" id="A0A517SFH8"/>
<dbReference type="KEGG" id="ccos:Pan44_29180"/>
<evidence type="ECO:0000256" key="7">
    <source>
        <dbReference type="SAM" id="SignalP"/>
    </source>
</evidence>
<keyword evidence="7" id="KW-0732">Signal</keyword>
<feature type="domain" description="GH18" evidence="8">
    <location>
        <begin position="38"/>
        <end position="319"/>
    </location>
</feature>
<dbReference type="InParanoid" id="A0A517SFH8"/>
<dbReference type="GO" id="GO:0005975">
    <property type="term" value="P:carbohydrate metabolic process"/>
    <property type="evidence" value="ECO:0007669"/>
    <property type="project" value="InterPro"/>
</dbReference>
<dbReference type="Gene3D" id="3.20.20.80">
    <property type="entry name" value="Glycosidases"/>
    <property type="match status" value="1"/>
</dbReference>
<dbReference type="InterPro" id="IPR001223">
    <property type="entry name" value="Glyco_hydro18_cat"/>
</dbReference>
<gene>
    <name evidence="9" type="primary">chiA1</name>
    <name evidence="9" type="ORF">Pan44_29180</name>
</gene>
<dbReference type="EMBL" id="CP036271">
    <property type="protein sequence ID" value="QDT54879.1"/>
    <property type="molecule type" value="Genomic_DNA"/>
</dbReference>
<dbReference type="PANTHER" id="PTHR11177:SF317">
    <property type="entry name" value="CHITINASE 12-RELATED"/>
    <property type="match status" value="1"/>
</dbReference>